<name>A0A212M021_9FIRM</name>
<sequence length="75" mass="8240">MFARSDFWIGLVVGTIAGAFGYKLMSEQQSMRSMAPAVQMPAAQGVSEIPLDELMRQKERLEDLIAEHQANGVKG</sequence>
<gene>
    <name evidence="2" type="ORF">KL86SPO_60091</name>
</gene>
<dbReference type="AlphaFoldDB" id="A0A212M021"/>
<protein>
    <submittedName>
        <fullName evidence="2">Uncharacterized protein</fullName>
    </submittedName>
</protein>
<dbReference type="RefSeq" id="WP_288185636.1">
    <property type="nucleotide sequence ID" value="NZ_LT608335.1"/>
</dbReference>
<keyword evidence="1" id="KW-0472">Membrane</keyword>
<evidence type="ECO:0000313" key="2">
    <source>
        <dbReference type="EMBL" id="SCM83128.1"/>
    </source>
</evidence>
<proteinExistence type="predicted"/>
<keyword evidence="1" id="KW-0812">Transmembrane</keyword>
<evidence type="ECO:0000256" key="1">
    <source>
        <dbReference type="SAM" id="Phobius"/>
    </source>
</evidence>
<keyword evidence="1" id="KW-1133">Transmembrane helix</keyword>
<accession>A0A212M021</accession>
<feature type="transmembrane region" description="Helical" evidence="1">
    <location>
        <begin position="6"/>
        <end position="25"/>
    </location>
</feature>
<organism evidence="2">
    <name type="scientific">uncultured Sporomusa sp</name>
    <dbReference type="NCBI Taxonomy" id="307249"/>
    <lineage>
        <taxon>Bacteria</taxon>
        <taxon>Bacillati</taxon>
        <taxon>Bacillota</taxon>
        <taxon>Negativicutes</taxon>
        <taxon>Selenomonadales</taxon>
        <taxon>Sporomusaceae</taxon>
        <taxon>Sporomusa</taxon>
        <taxon>environmental samples</taxon>
    </lineage>
</organism>
<dbReference type="EMBL" id="FMJE01000006">
    <property type="protein sequence ID" value="SCM83128.1"/>
    <property type="molecule type" value="Genomic_DNA"/>
</dbReference>
<reference evidence="2" key="1">
    <citation type="submission" date="2016-08" db="EMBL/GenBank/DDBJ databases">
        <authorList>
            <person name="Seilhamer J.J."/>
        </authorList>
    </citation>
    <scope>NUCLEOTIDE SEQUENCE</scope>
    <source>
        <strain evidence="2">86</strain>
    </source>
</reference>